<evidence type="ECO:0000313" key="3">
    <source>
        <dbReference type="Proteomes" id="UP001603857"/>
    </source>
</evidence>
<sequence>MPPPPSSPSPPCAQPRQSQVAVLTTAYALPRSSDHRRDVAASLLRIPPRAQPRTTAGGSSDHRQCAKPTRSPTPPTIAATPPPPSSASPPRGQPRTTTGGSSNHSLRPTSTPKDNHRHHDCNDTFLIWGAATGFRVTSSPFPHSAL</sequence>
<feature type="compositionally biased region" description="Pro residues" evidence="1">
    <location>
        <begin position="1"/>
        <end position="13"/>
    </location>
</feature>
<protein>
    <submittedName>
        <fullName evidence="2">Uncharacterized protein</fullName>
    </submittedName>
</protein>
<dbReference type="EMBL" id="JBGMDY010000005">
    <property type="protein sequence ID" value="KAL2334784.1"/>
    <property type="molecule type" value="Genomic_DNA"/>
</dbReference>
<feature type="compositionally biased region" description="Pro residues" evidence="1">
    <location>
        <begin position="71"/>
        <end position="87"/>
    </location>
</feature>
<evidence type="ECO:0000313" key="2">
    <source>
        <dbReference type="EMBL" id="KAL2334784.1"/>
    </source>
</evidence>
<comment type="caution">
    <text evidence="2">The sequence shown here is derived from an EMBL/GenBank/DDBJ whole genome shotgun (WGS) entry which is preliminary data.</text>
</comment>
<feature type="region of interest" description="Disordered" evidence="1">
    <location>
        <begin position="1"/>
        <end position="20"/>
    </location>
</feature>
<feature type="compositionally biased region" description="Polar residues" evidence="1">
    <location>
        <begin position="94"/>
        <end position="112"/>
    </location>
</feature>
<feature type="region of interest" description="Disordered" evidence="1">
    <location>
        <begin position="42"/>
        <end position="120"/>
    </location>
</feature>
<proteinExistence type="predicted"/>
<keyword evidence="3" id="KW-1185">Reference proteome</keyword>
<organism evidence="2 3">
    <name type="scientific">Flemingia macrophylla</name>
    <dbReference type="NCBI Taxonomy" id="520843"/>
    <lineage>
        <taxon>Eukaryota</taxon>
        <taxon>Viridiplantae</taxon>
        <taxon>Streptophyta</taxon>
        <taxon>Embryophyta</taxon>
        <taxon>Tracheophyta</taxon>
        <taxon>Spermatophyta</taxon>
        <taxon>Magnoliopsida</taxon>
        <taxon>eudicotyledons</taxon>
        <taxon>Gunneridae</taxon>
        <taxon>Pentapetalae</taxon>
        <taxon>rosids</taxon>
        <taxon>fabids</taxon>
        <taxon>Fabales</taxon>
        <taxon>Fabaceae</taxon>
        <taxon>Papilionoideae</taxon>
        <taxon>50 kb inversion clade</taxon>
        <taxon>NPAAA clade</taxon>
        <taxon>indigoferoid/millettioid clade</taxon>
        <taxon>Phaseoleae</taxon>
        <taxon>Flemingia</taxon>
    </lineage>
</organism>
<reference evidence="2 3" key="1">
    <citation type="submission" date="2024-08" db="EMBL/GenBank/DDBJ databases">
        <title>Insights into the chromosomal genome structure of Flemingia macrophylla.</title>
        <authorList>
            <person name="Ding Y."/>
            <person name="Zhao Y."/>
            <person name="Bi W."/>
            <person name="Wu M."/>
            <person name="Zhao G."/>
            <person name="Gong Y."/>
            <person name="Li W."/>
            <person name="Zhang P."/>
        </authorList>
    </citation>
    <scope>NUCLEOTIDE SEQUENCE [LARGE SCALE GENOMIC DNA]</scope>
    <source>
        <strain evidence="2">DYQJB</strain>
        <tissue evidence="2">Leaf</tissue>
    </source>
</reference>
<name>A0ABD1MG53_9FABA</name>
<dbReference type="AlphaFoldDB" id="A0ABD1MG53"/>
<evidence type="ECO:0000256" key="1">
    <source>
        <dbReference type="SAM" id="MobiDB-lite"/>
    </source>
</evidence>
<gene>
    <name evidence="2" type="ORF">Fmac_015997</name>
</gene>
<dbReference type="Proteomes" id="UP001603857">
    <property type="component" value="Unassembled WGS sequence"/>
</dbReference>
<accession>A0ABD1MG53</accession>